<evidence type="ECO:0000256" key="1">
    <source>
        <dbReference type="SAM" id="MobiDB-lite"/>
    </source>
</evidence>
<sequence length="440" mass="47280">MTDTLPTTTHSDVSSVRNTAERDRTPVPDTTNILASPDDPWNDFTQARLQILDTSIRDVEDLILIGDTDPQTPLLLVALNRLKRLVELEVDDQNAFVPGFWAAVDSIVAGLHIMADTSGDQQLGNKGADDNTPTTPTTTSEHTTTSVFQFTSGGNGTSTTSPNQSSPPSTTSWEDSKAKLIAAIQTAAPKNAEGKIDPSDADFYEACMLGFEKLMTGERRNTDGAHWFDRQVVGWYDAIRHPPTPALVALFEWIEEDRAEIHEAERLKAQAREQAREKEDKQGGNGSGQGLGGREVETGAKAAKDDGMTLEAAVAQLDITSSTTSQNNTPEPTQSATGGNESSPQDDGTSSPRSPSESATVIAAIINAKVRRVIAGIEAGLLPPSAIVGCQELVDDVKGATKRRIMVTNPAFFEPGGEGHKAKVELGKMCRAFPWRDIDE</sequence>
<gene>
    <name evidence="2" type="ORF">LTR09_007052</name>
</gene>
<organism evidence="2 3">
    <name type="scientific">Extremus antarcticus</name>
    <dbReference type="NCBI Taxonomy" id="702011"/>
    <lineage>
        <taxon>Eukaryota</taxon>
        <taxon>Fungi</taxon>
        <taxon>Dikarya</taxon>
        <taxon>Ascomycota</taxon>
        <taxon>Pezizomycotina</taxon>
        <taxon>Dothideomycetes</taxon>
        <taxon>Dothideomycetidae</taxon>
        <taxon>Mycosphaerellales</taxon>
        <taxon>Extremaceae</taxon>
        <taxon>Extremus</taxon>
    </lineage>
</organism>
<accession>A0AAJ0GBD1</accession>
<comment type="caution">
    <text evidence="2">The sequence shown here is derived from an EMBL/GenBank/DDBJ whole genome shotgun (WGS) entry which is preliminary data.</text>
</comment>
<protein>
    <submittedName>
        <fullName evidence="2">Uncharacterized protein</fullName>
    </submittedName>
</protein>
<proteinExistence type="predicted"/>
<dbReference type="Proteomes" id="UP001271007">
    <property type="component" value="Unassembled WGS sequence"/>
</dbReference>
<reference evidence="2" key="1">
    <citation type="submission" date="2023-04" db="EMBL/GenBank/DDBJ databases">
        <title>Black Yeasts Isolated from many extreme environments.</title>
        <authorList>
            <person name="Coleine C."/>
            <person name="Stajich J.E."/>
            <person name="Selbmann L."/>
        </authorList>
    </citation>
    <scope>NUCLEOTIDE SEQUENCE</scope>
    <source>
        <strain evidence="2">CCFEE 5312</strain>
    </source>
</reference>
<keyword evidence="3" id="KW-1185">Reference proteome</keyword>
<feature type="compositionally biased region" description="Gly residues" evidence="1">
    <location>
        <begin position="283"/>
        <end position="293"/>
    </location>
</feature>
<feature type="compositionally biased region" description="Low complexity" evidence="1">
    <location>
        <begin position="132"/>
        <end position="146"/>
    </location>
</feature>
<evidence type="ECO:0000313" key="2">
    <source>
        <dbReference type="EMBL" id="KAK3051752.1"/>
    </source>
</evidence>
<feature type="region of interest" description="Disordered" evidence="1">
    <location>
        <begin position="269"/>
        <end position="295"/>
    </location>
</feature>
<name>A0AAJ0GBD1_9PEZI</name>
<evidence type="ECO:0000313" key="3">
    <source>
        <dbReference type="Proteomes" id="UP001271007"/>
    </source>
</evidence>
<dbReference type="AlphaFoldDB" id="A0AAJ0GBD1"/>
<feature type="compositionally biased region" description="Polar residues" evidence="1">
    <location>
        <begin position="1"/>
        <end position="18"/>
    </location>
</feature>
<feature type="compositionally biased region" description="Basic and acidic residues" evidence="1">
    <location>
        <begin position="269"/>
        <end position="282"/>
    </location>
</feature>
<feature type="region of interest" description="Disordered" evidence="1">
    <location>
        <begin position="1"/>
        <end position="39"/>
    </location>
</feature>
<dbReference type="EMBL" id="JAWDJX010000024">
    <property type="protein sequence ID" value="KAK3051752.1"/>
    <property type="molecule type" value="Genomic_DNA"/>
</dbReference>
<feature type="compositionally biased region" description="Low complexity" evidence="1">
    <location>
        <begin position="157"/>
        <end position="172"/>
    </location>
</feature>
<feature type="region of interest" description="Disordered" evidence="1">
    <location>
        <begin position="120"/>
        <end position="175"/>
    </location>
</feature>
<feature type="region of interest" description="Disordered" evidence="1">
    <location>
        <begin position="319"/>
        <end position="357"/>
    </location>
</feature>